<dbReference type="InterPro" id="IPR020846">
    <property type="entry name" value="MFS_dom"/>
</dbReference>
<dbReference type="SUPFAM" id="SSF103473">
    <property type="entry name" value="MFS general substrate transporter"/>
    <property type="match status" value="1"/>
</dbReference>
<evidence type="ECO:0000259" key="5">
    <source>
        <dbReference type="PROSITE" id="PS50850"/>
    </source>
</evidence>
<name>A0A5N6U4K1_ASPAV</name>
<feature type="domain" description="Major facilitator superfamily (MFS) profile" evidence="5">
    <location>
        <begin position="247"/>
        <end position="434"/>
    </location>
</feature>
<feature type="compositionally biased region" description="Basic and acidic residues" evidence="3">
    <location>
        <begin position="25"/>
        <end position="38"/>
    </location>
</feature>
<dbReference type="InterPro" id="IPR050327">
    <property type="entry name" value="Proton-linked_MCT"/>
</dbReference>
<dbReference type="GO" id="GO:0022857">
    <property type="term" value="F:transmembrane transporter activity"/>
    <property type="evidence" value="ECO:0007669"/>
    <property type="project" value="InterPro"/>
</dbReference>
<comment type="subcellular location">
    <subcellularLocation>
        <location evidence="1">Membrane</location>
        <topology evidence="1">Multi-pass membrane protein</topology>
    </subcellularLocation>
</comment>
<dbReference type="EMBL" id="ML742037">
    <property type="protein sequence ID" value="KAE8153573.1"/>
    <property type="molecule type" value="Genomic_DNA"/>
</dbReference>
<comment type="similarity">
    <text evidence="2">Belongs to the major facilitator superfamily. Monocarboxylate porter (TC 2.A.1.13) family.</text>
</comment>
<dbReference type="AlphaFoldDB" id="A0A5N6U4K1"/>
<feature type="transmembrane region" description="Helical" evidence="4">
    <location>
        <begin position="337"/>
        <end position="362"/>
    </location>
</feature>
<dbReference type="InterPro" id="IPR011701">
    <property type="entry name" value="MFS"/>
</dbReference>
<keyword evidence="4" id="KW-1133">Transmembrane helix</keyword>
<feature type="region of interest" description="Disordered" evidence="3">
    <location>
        <begin position="1"/>
        <end position="39"/>
    </location>
</feature>
<feature type="transmembrane region" description="Helical" evidence="4">
    <location>
        <begin position="406"/>
        <end position="425"/>
    </location>
</feature>
<dbReference type="Pfam" id="PF07690">
    <property type="entry name" value="MFS_1"/>
    <property type="match status" value="1"/>
</dbReference>
<reference evidence="6 7" key="1">
    <citation type="submission" date="2019-04" db="EMBL/GenBank/DDBJ databases">
        <title>Friends and foes A comparative genomics study of 23 Aspergillus species from section Flavi.</title>
        <authorList>
            <consortium name="DOE Joint Genome Institute"/>
            <person name="Kjaerbolling I."/>
            <person name="Vesth T."/>
            <person name="Frisvad J.C."/>
            <person name="Nybo J.L."/>
            <person name="Theobald S."/>
            <person name="Kildgaard S."/>
            <person name="Isbrandt T."/>
            <person name="Kuo A."/>
            <person name="Sato A."/>
            <person name="Lyhne E.K."/>
            <person name="Kogle M.E."/>
            <person name="Wiebenga A."/>
            <person name="Kun R.S."/>
            <person name="Lubbers R.J."/>
            <person name="Makela M.R."/>
            <person name="Barry K."/>
            <person name="Chovatia M."/>
            <person name="Clum A."/>
            <person name="Daum C."/>
            <person name="Haridas S."/>
            <person name="He G."/>
            <person name="LaButti K."/>
            <person name="Lipzen A."/>
            <person name="Mondo S."/>
            <person name="Riley R."/>
            <person name="Salamov A."/>
            <person name="Simmons B.A."/>
            <person name="Magnuson J.K."/>
            <person name="Henrissat B."/>
            <person name="Mortensen U.H."/>
            <person name="Larsen T.O."/>
            <person name="Devries R.P."/>
            <person name="Grigoriev I.V."/>
            <person name="Machida M."/>
            <person name="Baker S.E."/>
            <person name="Andersen M.R."/>
        </authorList>
    </citation>
    <scope>NUCLEOTIDE SEQUENCE [LARGE SCALE GENOMIC DNA]</scope>
    <source>
        <strain evidence="6 7">IBT 18842</strain>
    </source>
</reference>
<keyword evidence="4" id="KW-0472">Membrane</keyword>
<feature type="transmembrane region" description="Helical" evidence="4">
    <location>
        <begin position="112"/>
        <end position="131"/>
    </location>
</feature>
<evidence type="ECO:0000256" key="2">
    <source>
        <dbReference type="ARBA" id="ARBA00006727"/>
    </source>
</evidence>
<keyword evidence="4" id="KW-0812">Transmembrane</keyword>
<evidence type="ECO:0000313" key="6">
    <source>
        <dbReference type="EMBL" id="KAE8153573.1"/>
    </source>
</evidence>
<protein>
    <submittedName>
        <fullName evidence="6">MFS general substrate transporter</fullName>
    </submittedName>
</protein>
<organism evidence="6 7">
    <name type="scientific">Aspergillus avenaceus</name>
    <dbReference type="NCBI Taxonomy" id="36643"/>
    <lineage>
        <taxon>Eukaryota</taxon>
        <taxon>Fungi</taxon>
        <taxon>Dikarya</taxon>
        <taxon>Ascomycota</taxon>
        <taxon>Pezizomycotina</taxon>
        <taxon>Eurotiomycetes</taxon>
        <taxon>Eurotiomycetidae</taxon>
        <taxon>Eurotiales</taxon>
        <taxon>Aspergillaceae</taxon>
        <taxon>Aspergillus</taxon>
        <taxon>Aspergillus subgen. Circumdati</taxon>
    </lineage>
</organism>
<dbReference type="InterPro" id="IPR036259">
    <property type="entry name" value="MFS_trans_sf"/>
</dbReference>
<accession>A0A5N6U4K1</accession>
<dbReference type="CDD" id="cd17352">
    <property type="entry name" value="MFS_MCT_SLC16"/>
    <property type="match status" value="1"/>
</dbReference>
<evidence type="ECO:0000256" key="4">
    <source>
        <dbReference type="SAM" id="Phobius"/>
    </source>
</evidence>
<feature type="transmembrane region" description="Helical" evidence="4">
    <location>
        <begin position="87"/>
        <end position="105"/>
    </location>
</feature>
<evidence type="ECO:0000256" key="3">
    <source>
        <dbReference type="SAM" id="MobiDB-lite"/>
    </source>
</evidence>
<feature type="transmembrane region" description="Helical" evidence="4">
    <location>
        <begin position="46"/>
        <end position="67"/>
    </location>
</feature>
<dbReference type="Proteomes" id="UP000325780">
    <property type="component" value="Unassembled WGS sequence"/>
</dbReference>
<feature type="transmembrane region" description="Helical" evidence="4">
    <location>
        <begin position="282"/>
        <end position="301"/>
    </location>
</feature>
<dbReference type="OrthoDB" id="6499973at2759"/>
<gene>
    <name evidence="6" type="ORF">BDV25DRAFT_136692</name>
</gene>
<dbReference type="Gene3D" id="1.20.1250.20">
    <property type="entry name" value="MFS general substrate transporter like domains"/>
    <property type="match status" value="2"/>
</dbReference>
<keyword evidence="7" id="KW-1185">Reference proteome</keyword>
<dbReference type="PANTHER" id="PTHR11360:SF319">
    <property type="entry name" value="MAJOR FACILITATOR SUPERFAMILY (MFS) PROFILE DOMAIN-CONTAINING PROTEIN"/>
    <property type="match status" value="1"/>
</dbReference>
<dbReference type="PANTHER" id="PTHR11360">
    <property type="entry name" value="MONOCARBOXYLATE TRANSPORTER"/>
    <property type="match status" value="1"/>
</dbReference>
<proteinExistence type="inferred from homology"/>
<feature type="transmembrane region" description="Helical" evidence="4">
    <location>
        <begin position="206"/>
        <end position="227"/>
    </location>
</feature>
<feature type="transmembrane region" description="Helical" evidence="4">
    <location>
        <begin position="137"/>
        <end position="160"/>
    </location>
</feature>
<evidence type="ECO:0000256" key="1">
    <source>
        <dbReference type="ARBA" id="ARBA00004141"/>
    </source>
</evidence>
<dbReference type="PROSITE" id="PS50850">
    <property type="entry name" value="MFS"/>
    <property type="match status" value="1"/>
</dbReference>
<feature type="transmembrane region" description="Helical" evidence="4">
    <location>
        <begin position="172"/>
        <end position="194"/>
    </location>
</feature>
<feature type="transmembrane region" description="Helical" evidence="4">
    <location>
        <begin position="369"/>
        <end position="386"/>
    </location>
</feature>
<evidence type="ECO:0000313" key="7">
    <source>
        <dbReference type="Proteomes" id="UP000325780"/>
    </source>
</evidence>
<sequence length="434" mass="45848">MSISSQNISPGKGEQDQSSSTVESDNEKLPSDPVKVDDTPDGGSRAWLVAAGGAALFFSCLGFANSFGTFEEYYLSHQMRGQSTDKIAWIGSIASFLQFASGSVAGPLFDRYGAWIIRPAAVAYVFALMMLSLCHEYWQVMLVQGVLMGGLMGFLQFPAFPAVAQYFDKKRAAAMGLVVSGSSIGGIVIPIALSKMLNGSSLGFGWSVRIIGFLLMPFMAFACLTVKARLPPTSSPFWIPSAFKDPKFSLLTVSLFFMFAGMFTPLFFIPSYAVTRGMSPTLAGYLLAILNAASTFGRIIPGILADKFGRLNVFMLGGIMTGIVILCMNRATTNAGLIIYAVAIGFTSGTIISGASAAISICSPDPRSMGTYMGMGMALSAFAALVGPPVNGALVHKYGGYSEASILSGVMCLFGGFVALATKLVTPQGLFSRT</sequence>
<dbReference type="GO" id="GO:0016020">
    <property type="term" value="C:membrane"/>
    <property type="evidence" value="ECO:0007669"/>
    <property type="project" value="UniProtKB-SubCell"/>
</dbReference>
<feature type="transmembrane region" description="Helical" evidence="4">
    <location>
        <begin position="313"/>
        <end position="331"/>
    </location>
</feature>
<feature type="transmembrane region" description="Helical" evidence="4">
    <location>
        <begin position="248"/>
        <end position="270"/>
    </location>
</feature>